<reference evidence="1 2" key="2">
    <citation type="submission" date="2018-11" db="EMBL/GenBank/DDBJ databases">
        <authorList>
            <consortium name="Pathogen Informatics"/>
        </authorList>
    </citation>
    <scope>NUCLEOTIDE SEQUENCE [LARGE SCALE GENOMIC DNA]</scope>
</reference>
<dbReference type="WBParaSite" id="TCNE_0000625101-mRNA-1">
    <property type="protein sequence ID" value="TCNE_0000625101-mRNA-1"/>
    <property type="gene ID" value="TCNE_0000625101"/>
</dbReference>
<keyword evidence="2" id="KW-1185">Reference proteome</keyword>
<evidence type="ECO:0000313" key="1">
    <source>
        <dbReference type="EMBL" id="VDM37555.1"/>
    </source>
</evidence>
<reference evidence="3" key="1">
    <citation type="submission" date="2016-06" db="UniProtKB">
        <authorList>
            <consortium name="WormBaseParasite"/>
        </authorList>
    </citation>
    <scope>IDENTIFICATION</scope>
</reference>
<evidence type="ECO:0000313" key="3">
    <source>
        <dbReference type="WBParaSite" id="TCNE_0000625101-mRNA-1"/>
    </source>
</evidence>
<organism evidence="2 3">
    <name type="scientific">Toxocara canis</name>
    <name type="common">Canine roundworm</name>
    <dbReference type="NCBI Taxonomy" id="6265"/>
    <lineage>
        <taxon>Eukaryota</taxon>
        <taxon>Metazoa</taxon>
        <taxon>Ecdysozoa</taxon>
        <taxon>Nematoda</taxon>
        <taxon>Chromadorea</taxon>
        <taxon>Rhabditida</taxon>
        <taxon>Spirurina</taxon>
        <taxon>Ascaridomorpha</taxon>
        <taxon>Ascaridoidea</taxon>
        <taxon>Toxocaridae</taxon>
        <taxon>Toxocara</taxon>
    </lineage>
</organism>
<evidence type="ECO:0000313" key="2">
    <source>
        <dbReference type="Proteomes" id="UP000050794"/>
    </source>
</evidence>
<sequence length="107" mass="11621">MVIWAITYSTTTFSSVGCYSPPFSASSPPSDIVSDGQSWILSTANGARVAHLDAVHARPVLLLPPLLPHYAQLQPAQLRSRLVRLSLALARSHYAIGVVGIRYYCRA</sequence>
<dbReference type="AlphaFoldDB" id="A0A183UCN1"/>
<gene>
    <name evidence="1" type="ORF">TCNE_LOCUS6251</name>
</gene>
<name>A0A183UCN1_TOXCA</name>
<dbReference type="EMBL" id="UYWY01019460">
    <property type="protein sequence ID" value="VDM37555.1"/>
    <property type="molecule type" value="Genomic_DNA"/>
</dbReference>
<dbReference type="Proteomes" id="UP000050794">
    <property type="component" value="Unassembled WGS sequence"/>
</dbReference>
<accession>A0A183UCN1</accession>
<protein>
    <submittedName>
        <fullName evidence="3">Secreted protein</fullName>
    </submittedName>
</protein>
<proteinExistence type="predicted"/>